<feature type="region of interest" description="Disordered" evidence="1">
    <location>
        <begin position="33"/>
        <end position="54"/>
    </location>
</feature>
<keyword evidence="3" id="KW-1185">Reference proteome</keyword>
<dbReference type="AlphaFoldDB" id="A0A2I1GMI7"/>
<evidence type="ECO:0000256" key="1">
    <source>
        <dbReference type="SAM" id="MobiDB-lite"/>
    </source>
</evidence>
<name>A0A2I1GMI7_9GLOM</name>
<dbReference type="EMBL" id="LLXI01000581">
    <property type="protein sequence ID" value="PKY47830.1"/>
    <property type="molecule type" value="Genomic_DNA"/>
</dbReference>
<organism evidence="2 3">
    <name type="scientific">Rhizophagus irregularis</name>
    <dbReference type="NCBI Taxonomy" id="588596"/>
    <lineage>
        <taxon>Eukaryota</taxon>
        <taxon>Fungi</taxon>
        <taxon>Fungi incertae sedis</taxon>
        <taxon>Mucoromycota</taxon>
        <taxon>Glomeromycotina</taxon>
        <taxon>Glomeromycetes</taxon>
        <taxon>Glomerales</taxon>
        <taxon>Glomeraceae</taxon>
        <taxon>Rhizophagus</taxon>
    </lineage>
</organism>
<comment type="caution">
    <text evidence="2">The sequence shown here is derived from an EMBL/GenBank/DDBJ whole genome shotgun (WGS) entry which is preliminary data.</text>
</comment>
<evidence type="ECO:0000313" key="2">
    <source>
        <dbReference type="EMBL" id="PKY47830.1"/>
    </source>
</evidence>
<sequence>MAFQSMITGAECSTGSNSMSQIMKQFTDDRSLQKDTLISSSERIDPSSVSFSHS</sequence>
<protein>
    <submittedName>
        <fullName evidence="2">Uncharacterized protein</fullName>
    </submittedName>
</protein>
<dbReference type="Proteomes" id="UP000234323">
    <property type="component" value="Unassembled WGS sequence"/>
</dbReference>
<feature type="compositionally biased region" description="Polar residues" evidence="1">
    <location>
        <begin position="34"/>
        <end position="54"/>
    </location>
</feature>
<proteinExistence type="predicted"/>
<evidence type="ECO:0000313" key="3">
    <source>
        <dbReference type="Proteomes" id="UP000234323"/>
    </source>
</evidence>
<dbReference type="VEuPathDB" id="FungiDB:RhiirFUN_000551"/>
<dbReference type="VEuPathDB" id="FungiDB:FUN_020606"/>
<gene>
    <name evidence="2" type="ORF">RhiirA4_403857</name>
</gene>
<accession>A0A2I1GMI7</accession>
<reference evidence="2 3" key="1">
    <citation type="submission" date="2015-10" db="EMBL/GenBank/DDBJ databases">
        <title>Genome analyses suggest a sexual origin of heterokaryosis in a supposedly ancient asexual fungus.</title>
        <authorList>
            <person name="Ropars J."/>
            <person name="Sedzielewska K."/>
            <person name="Noel J."/>
            <person name="Charron P."/>
            <person name="Farinelli L."/>
            <person name="Marton T."/>
            <person name="Kruger M."/>
            <person name="Pelin A."/>
            <person name="Brachmann A."/>
            <person name="Corradi N."/>
        </authorList>
    </citation>
    <scope>NUCLEOTIDE SEQUENCE [LARGE SCALE GENOMIC DNA]</scope>
    <source>
        <strain evidence="2 3">A4</strain>
    </source>
</reference>